<dbReference type="PANTHER" id="PTHR12526:SF622">
    <property type="entry name" value="GLYCOSYLTRANSFERASE (GROUP I)"/>
    <property type="match status" value="1"/>
</dbReference>
<dbReference type="Pfam" id="PF13579">
    <property type="entry name" value="Glyco_trans_4_4"/>
    <property type="match status" value="1"/>
</dbReference>
<dbReference type="SUPFAM" id="SSF53756">
    <property type="entry name" value="UDP-Glycosyltransferase/glycogen phosphorylase"/>
    <property type="match status" value="1"/>
</dbReference>
<name>A0ABQ1ZZX9_9BACT</name>
<proteinExistence type="predicted"/>
<dbReference type="GO" id="GO:0016740">
    <property type="term" value="F:transferase activity"/>
    <property type="evidence" value="ECO:0007669"/>
    <property type="project" value="UniProtKB-KW"/>
</dbReference>
<keyword evidence="3" id="KW-1185">Reference proteome</keyword>
<dbReference type="EMBL" id="BMGY01000005">
    <property type="protein sequence ID" value="GGH81597.1"/>
    <property type="molecule type" value="Genomic_DNA"/>
</dbReference>
<gene>
    <name evidence="2" type="ORF">GCM10011495_08570</name>
</gene>
<dbReference type="InterPro" id="IPR028098">
    <property type="entry name" value="Glyco_trans_4-like_N"/>
</dbReference>
<evidence type="ECO:0000313" key="2">
    <source>
        <dbReference type="EMBL" id="GGH81597.1"/>
    </source>
</evidence>
<reference evidence="3" key="1">
    <citation type="journal article" date="2019" name="Int. J. Syst. Evol. Microbiol.">
        <title>The Global Catalogue of Microorganisms (GCM) 10K type strain sequencing project: providing services to taxonomists for standard genome sequencing and annotation.</title>
        <authorList>
            <consortium name="The Broad Institute Genomics Platform"/>
            <consortium name="The Broad Institute Genome Sequencing Center for Infectious Disease"/>
            <person name="Wu L."/>
            <person name="Ma J."/>
        </authorList>
    </citation>
    <scope>NUCLEOTIDE SEQUENCE [LARGE SCALE GENOMIC DNA]</scope>
    <source>
        <strain evidence="3">CGMCC 1.14966</strain>
    </source>
</reference>
<dbReference type="Gene3D" id="3.40.50.2000">
    <property type="entry name" value="Glycogen Phosphorylase B"/>
    <property type="match status" value="2"/>
</dbReference>
<comment type="caution">
    <text evidence="2">The sequence shown here is derived from an EMBL/GenBank/DDBJ whole genome shotgun (WGS) entry which is preliminary data.</text>
</comment>
<evidence type="ECO:0000259" key="1">
    <source>
        <dbReference type="Pfam" id="PF13579"/>
    </source>
</evidence>
<sequence>MNPKSNHKRPKTGKRRTFAARFLIPAFVSVSRPLRLLVITYYWPPSGGAGVQRCLKFVKHLGHFQVEATVITVDPAQATYPVLDESLLAEVPPTVRVIRTGTTEPFESYKKLTGRAVPYGGFANEGKPGLLQQALRFVRGNLFIPDPRRGWNRHALAAVEQLLAAGEQFDAVLTSSPPHSTQLIGLELKKRHGLRWLADLRDPWTDIYYYKDLHHTPLAAWLDARYERQVLTQADAVLVTSPETKRLFLAKLPVLPTTKFHVLPNGYDESDFRQSSAAPTDCLRITHTGTITELYRIEQLLKTVATCAAAHPEVPLRLRFVGQVSAELRGQIERAGLLPITEFIPFVPHDKSVEYLLESSVLLMAIPDVPRNFGILPGKVFEYLAANKPILCVGPTGSDADNLLQECGAGQALPYQDAALMLDTLETLVAQWRINSNLDLPAVSHTRYSRRALAGELSKIMNN</sequence>
<protein>
    <submittedName>
        <fullName evidence="2">Glycosyl transferase family 1</fullName>
    </submittedName>
</protein>
<keyword evidence="2" id="KW-0808">Transferase</keyword>
<organism evidence="2 3">
    <name type="scientific">Hymenobacter frigidus</name>
    <dbReference type="NCBI Taxonomy" id="1524095"/>
    <lineage>
        <taxon>Bacteria</taxon>
        <taxon>Pseudomonadati</taxon>
        <taxon>Bacteroidota</taxon>
        <taxon>Cytophagia</taxon>
        <taxon>Cytophagales</taxon>
        <taxon>Hymenobacteraceae</taxon>
        <taxon>Hymenobacter</taxon>
    </lineage>
</organism>
<accession>A0ABQ1ZZX9</accession>
<dbReference type="Proteomes" id="UP000637774">
    <property type="component" value="Unassembled WGS sequence"/>
</dbReference>
<dbReference type="PANTHER" id="PTHR12526">
    <property type="entry name" value="GLYCOSYLTRANSFERASE"/>
    <property type="match status" value="1"/>
</dbReference>
<evidence type="ECO:0000313" key="3">
    <source>
        <dbReference type="Proteomes" id="UP000637774"/>
    </source>
</evidence>
<dbReference type="CDD" id="cd03794">
    <property type="entry name" value="GT4_WbuB-like"/>
    <property type="match status" value="1"/>
</dbReference>
<feature type="domain" description="Glycosyltransferase subfamily 4-like N-terminal" evidence="1">
    <location>
        <begin position="134"/>
        <end position="266"/>
    </location>
</feature>